<protein>
    <submittedName>
        <fullName evidence="2">Uncharacterized protein</fullName>
    </submittedName>
</protein>
<evidence type="ECO:0000256" key="1">
    <source>
        <dbReference type="SAM" id="MobiDB-lite"/>
    </source>
</evidence>
<reference evidence="2" key="1">
    <citation type="journal article" date="2022" name="bioRxiv">
        <title>Sequencing and chromosome-scale assembly of the giantPleurodeles waltlgenome.</title>
        <authorList>
            <person name="Brown T."/>
            <person name="Elewa A."/>
            <person name="Iarovenko S."/>
            <person name="Subramanian E."/>
            <person name="Araus A.J."/>
            <person name="Petzold A."/>
            <person name="Susuki M."/>
            <person name="Suzuki K.-i.T."/>
            <person name="Hayashi T."/>
            <person name="Toyoda A."/>
            <person name="Oliveira C."/>
            <person name="Osipova E."/>
            <person name="Leigh N.D."/>
            <person name="Simon A."/>
            <person name="Yun M.H."/>
        </authorList>
    </citation>
    <scope>NUCLEOTIDE SEQUENCE</scope>
    <source>
        <strain evidence="2">20211129_DDA</strain>
        <tissue evidence="2">Liver</tissue>
    </source>
</reference>
<proteinExistence type="predicted"/>
<dbReference type="Proteomes" id="UP001066276">
    <property type="component" value="Chromosome 5"/>
</dbReference>
<dbReference type="EMBL" id="JANPWB010000009">
    <property type="protein sequence ID" value="KAJ1155804.1"/>
    <property type="molecule type" value="Genomic_DNA"/>
</dbReference>
<evidence type="ECO:0000313" key="2">
    <source>
        <dbReference type="EMBL" id="KAJ1155804.1"/>
    </source>
</evidence>
<name>A0AAV7RSN5_PLEWA</name>
<feature type="region of interest" description="Disordered" evidence="1">
    <location>
        <begin position="54"/>
        <end position="91"/>
    </location>
</feature>
<comment type="caution">
    <text evidence="2">The sequence shown here is derived from an EMBL/GenBank/DDBJ whole genome shotgun (WGS) entry which is preliminary data.</text>
</comment>
<sequence>MRQCQGTCATTKSAAAEYDGVKNFVLVTGDTSHSSSGGQQRLASVGQAVHRGHSRFSSCQPRREQPPGVNATTGECHRVRHRKSQGHPSSSTAGIFEARKLLCNRACELSARARAMHPHLHESKLGGMGTSQSCVTERIASMNAKPRKRERALSVVGLMKRPQDTYTQTMVVGLLQRLP</sequence>
<keyword evidence="3" id="KW-1185">Reference proteome</keyword>
<gene>
    <name evidence="2" type="ORF">NDU88_008529</name>
</gene>
<organism evidence="2 3">
    <name type="scientific">Pleurodeles waltl</name>
    <name type="common">Iberian ribbed newt</name>
    <dbReference type="NCBI Taxonomy" id="8319"/>
    <lineage>
        <taxon>Eukaryota</taxon>
        <taxon>Metazoa</taxon>
        <taxon>Chordata</taxon>
        <taxon>Craniata</taxon>
        <taxon>Vertebrata</taxon>
        <taxon>Euteleostomi</taxon>
        <taxon>Amphibia</taxon>
        <taxon>Batrachia</taxon>
        <taxon>Caudata</taxon>
        <taxon>Salamandroidea</taxon>
        <taxon>Salamandridae</taxon>
        <taxon>Pleurodelinae</taxon>
        <taxon>Pleurodeles</taxon>
    </lineage>
</organism>
<dbReference type="AlphaFoldDB" id="A0AAV7RSN5"/>
<evidence type="ECO:0000313" key="3">
    <source>
        <dbReference type="Proteomes" id="UP001066276"/>
    </source>
</evidence>
<accession>A0AAV7RSN5</accession>